<accession>X1VT02</accession>
<comment type="caution">
    <text evidence="1">The sequence shown here is derived from an EMBL/GenBank/DDBJ whole genome shotgun (WGS) entry which is preliminary data.</text>
</comment>
<proteinExistence type="predicted"/>
<dbReference type="AlphaFoldDB" id="X1VT02"/>
<evidence type="ECO:0000313" key="1">
    <source>
        <dbReference type="EMBL" id="GAJ23977.1"/>
    </source>
</evidence>
<feature type="non-terminal residue" evidence="1">
    <location>
        <position position="131"/>
    </location>
</feature>
<feature type="non-terminal residue" evidence="1">
    <location>
        <position position="1"/>
    </location>
</feature>
<gene>
    <name evidence="1" type="ORF">S12H4_60668</name>
</gene>
<reference evidence="1" key="1">
    <citation type="journal article" date="2014" name="Front. Microbiol.">
        <title>High frequency of phylogenetically diverse reductive dehalogenase-homologous genes in deep subseafloor sedimentary metagenomes.</title>
        <authorList>
            <person name="Kawai M."/>
            <person name="Futagami T."/>
            <person name="Toyoda A."/>
            <person name="Takaki Y."/>
            <person name="Nishi S."/>
            <person name="Hori S."/>
            <person name="Arai W."/>
            <person name="Tsubouchi T."/>
            <person name="Morono Y."/>
            <person name="Uchiyama I."/>
            <person name="Ito T."/>
            <person name="Fujiyama A."/>
            <person name="Inagaki F."/>
            <person name="Takami H."/>
        </authorList>
    </citation>
    <scope>NUCLEOTIDE SEQUENCE</scope>
    <source>
        <strain evidence="1">Expedition CK06-06</strain>
    </source>
</reference>
<protein>
    <submittedName>
        <fullName evidence="1">Uncharacterized protein</fullName>
    </submittedName>
</protein>
<dbReference type="EMBL" id="BARW01039995">
    <property type="protein sequence ID" value="GAJ23977.1"/>
    <property type="molecule type" value="Genomic_DNA"/>
</dbReference>
<organism evidence="1">
    <name type="scientific">marine sediment metagenome</name>
    <dbReference type="NCBI Taxonomy" id="412755"/>
    <lineage>
        <taxon>unclassified sequences</taxon>
        <taxon>metagenomes</taxon>
        <taxon>ecological metagenomes</taxon>
    </lineage>
</organism>
<name>X1VT02_9ZZZZ</name>
<sequence>THKLIYQAVHEYLQFDWKDSIVAGPNWDYYKKNYKKNAVELFSPIRNLFNYTLIDPNDIVRARGNDNFFETMQINKEKASIGCVSGALPAGDWRLIVEAHAIISELVILSIEVNLNKEFTQGVKTTEKCQT</sequence>